<dbReference type="InterPro" id="IPR008854">
    <property type="entry name" value="TPMT"/>
</dbReference>
<dbReference type="SUPFAM" id="SSF53335">
    <property type="entry name" value="S-adenosyl-L-methionine-dependent methyltransferases"/>
    <property type="match status" value="1"/>
</dbReference>
<dbReference type="RefSeq" id="WP_007310561.1">
    <property type="nucleotide sequence ID" value="NZ_AESD01000346.1"/>
</dbReference>
<evidence type="ECO:0000313" key="6">
    <source>
        <dbReference type="Proteomes" id="UP000003477"/>
    </source>
</evidence>
<protein>
    <submittedName>
        <fullName evidence="5">Uncharacterized protein</fullName>
    </submittedName>
</protein>
<evidence type="ECO:0000256" key="3">
    <source>
        <dbReference type="ARBA" id="ARBA00022679"/>
    </source>
</evidence>
<dbReference type="PATRIC" id="fig|423471.3.peg.2166"/>
<reference evidence="5 6" key="1">
    <citation type="journal article" date="2011" name="Front. Microbiol.">
        <title>Two Strains of Crocosphaera watsonii with Highly Conserved Genomes are Distinguished by Strain-Specific Features.</title>
        <authorList>
            <person name="Bench S.R."/>
            <person name="Ilikchyan I.N."/>
            <person name="Tripp H.J."/>
            <person name="Zehr J.P."/>
        </authorList>
    </citation>
    <scope>NUCLEOTIDE SEQUENCE [LARGE SCALE GENOMIC DNA]</scope>
    <source>
        <strain evidence="5 6">WH 0003</strain>
    </source>
</reference>
<comment type="caution">
    <text evidence="5">The sequence shown here is derived from an EMBL/GenBank/DDBJ whole genome shotgun (WGS) entry which is preliminary data.</text>
</comment>
<dbReference type="InterPro" id="IPR029063">
    <property type="entry name" value="SAM-dependent_MTases_sf"/>
</dbReference>
<accession>G5J484</accession>
<gene>
    <name evidence="5" type="ORF">CWATWH0003_2307</name>
</gene>
<keyword evidence="2" id="KW-0489">Methyltransferase</keyword>
<evidence type="ECO:0000256" key="4">
    <source>
        <dbReference type="ARBA" id="ARBA00022691"/>
    </source>
</evidence>
<dbReference type="GeneID" id="88766003"/>
<dbReference type="PANTHER" id="PTHR32183:SF6">
    <property type="entry name" value="CYSTEINE SULFINATE DESULFINASE_CYSTEINE DESULFURASE AND RELATED ENZYMES"/>
    <property type="match status" value="1"/>
</dbReference>
<proteinExistence type="predicted"/>
<evidence type="ECO:0000256" key="2">
    <source>
        <dbReference type="ARBA" id="ARBA00022603"/>
    </source>
</evidence>
<keyword evidence="1" id="KW-0597">Phosphoprotein</keyword>
<dbReference type="Pfam" id="PF05724">
    <property type="entry name" value="TPMT"/>
    <property type="match status" value="1"/>
</dbReference>
<keyword evidence="4" id="KW-0949">S-adenosyl-L-methionine</keyword>
<dbReference type="GO" id="GO:0008757">
    <property type="term" value="F:S-adenosylmethionine-dependent methyltransferase activity"/>
    <property type="evidence" value="ECO:0007669"/>
    <property type="project" value="InterPro"/>
</dbReference>
<evidence type="ECO:0000256" key="1">
    <source>
        <dbReference type="ARBA" id="ARBA00022553"/>
    </source>
</evidence>
<dbReference type="Gene3D" id="3.40.50.150">
    <property type="entry name" value="Vaccinia Virus protein VP39"/>
    <property type="match status" value="1"/>
</dbReference>
<sequence length="223" mass="25455">MSDENLNPLRKKLENLVTEYQQKNDFTGWFEDIYTDALGNPEQVPWAKMQPHPCLENWVKIANITKKKALVIGCGLGDDSEILAQYKANVTAFDIAPSSIEWCQKRFNNSSVNYLVADLLNLDNSWKNSFEIIFESRTIQALPITIRKEVIEAIATLLKPGGTLLIVTRLRDTEDTIDGPPWPVSEAELSQFSEYGYQEINRIPYIDTNNPSVKQALIEYQRN</sequence>
<dbReference type="PANTHER" id="PTHR32183">
    <property type="match status" value="1"/>
</dbReference>
<name>G5J484_CROWT</name>
<dbReference type="Proteomes" id="UP000003477">
    <property type="component" value="Unassembled WGS sequence"/>
</dbReference>
<evidence type="ECO:0000313" key="5">
    <source>
        <dbReference type="EMBL" id="EHJ12989.1"/>
    </source>
</evidence>
<keyword evidence="3" id="KW-0808">Transferase</keyword>
<dbReference type="CDD" id="cd02440">
    <property type="entry name" value="AdoMet_MTases"/>
    <property type="match status" value="1"/>
</dbReference>
<dbReference type="EMBL" id="AESD01000346">
    <property type="protein sequence ID" value="EHJ12989.1"/>
    <property type="molecule type" value="Genomic_DNA"/>
</dbReference>
<dbReference type="GO" id="GO:0032259">
    <property type="term" value="P:methylation"/>
    <property type="evidence" value="ECO:0007669"/>
    <property type="project" value="UniProtKB-KW"/>
</dbReference>
<organism evidence="5 6">
    <name type="scientific">Crocosphaera watsonii WH 0003</name>
    <dbReference type="NCBI Taxonomy" id="423471"/>
    <lineage>
        <taxon>Bacteria</taxon>
        <taxon>Bacillati</taxon>
        <taxon>Cyanobacteriota</taxon>
        <taxon>Cyanophyceae</taxon>
        <taxon>Oscillatoriophycideae</taxon>
        <taxon>Chroococcales</taxon>
        <taxon>Aphanothecaceae</taxon>
        <taxon>Crocosphaera</taxon>
    </lineage>
</organism>
<dbReference type="AlphaFoldDB" id="G5J484"/>